<evidence type="ECO:0000313" key="2">
    <source>
        <dbReference type="Proteomes" id="UP001589702"/>
    </source>
</evidence>
<reference evidence="1 2" key="1">
    <citation type="submission" date="2024-09" db="EMBL/GenBank/DDBJ databases">
        <authorList>
            <person name="Sun Q."/>
            <person name="Mori K."/>
        </authorList>
    </citation>
    <scope>NUCLEOTIDE SEQUENCE [LARGE SCALE GENOMIC DNA]</scope>
    <source>
        <strain evidence="1 2">JCM 1334</strain>
    </source>
</reference>
<evidence type="ECO:0000313" key="1">
    <source>
        <dbReference type="EMBL" id="MFB9819390.1"/>
    </source>
</evidence>
<protein>
    <submittedName>
        <fullName evidence="1">Uncharacterized protein</fullName>
    </submittedName>
</protein>
<dbReference type="Proteomes" id="UP001589702">
    <property type="component" value="Unassembled WGS sequence"/>
</dbReference>
<dbReference type="RefSeq" id="WP_234754029.1">
    <property type="nucleotide sequence ID" value="NZ_BAAAWN010000001.1"/>
</dbReference>
<organism evidence="1 2">
    <name type="scientific">Arthrobacter ramosus</name>
    <dbReference type="NCBI Taxonomy" id="1672"/>
    <lineage>
        <taxon>Bacteria</taxon>
        <taxon>Bacillati</taxon>
        <taxon>Actinomycetota</taxon>
        <taxon>Actinomycetes</taxon>
        <taxon>Micrococcales</taxon>
        <taxon>Micrococcaceae</taxon>
        <taxon>Arthrobacter</taxon>
    </lineage>
</organism>
<name>A0ABV5XXB7_ARTRM</name>
<proteinExistence type="predicted"/>
<keyword evidence="2" id="KW-1185">Reference proteome</keyword>
<comment type="caution">
    <text evidence="1">The sequence shown here is derived from an EMBL/GenBank/DDBJ whole genome shotgun (WGS) entry which is preliminary data.</text>
</comment>
<sequence length="212" mass="23934">MRWMNAPAGTPWNNPWPHDMVISVEDRSLPLNELLFIRHAWGLAPDADIPALSPRPDAGTSRTPGSASVAEWEERWQTAWKRAWDWYEMRERTAENRPTPEAIRQVTRPGQPLHPFIPPLWSSEYGNEGVDQAAFHAWHNSLVPAVPPTAERDSLQALIPAWESGLEEIIVLPYAGFYAKRISRRQLVVSATTRSEPASYNRALVVRLAEGG</sequence>
<accession>A0ABV5XXB7</accession>
<dbReference type="EMBL" id="JBHMBC010000008">
    <property type="protein sequence ID" value="MFB9819390.1"/>
    <property type="molecule type" value="Genomic_DNA"/>
</dbReference>
<gene>
    <name evidence="1" type="ORF">ACFFP1_07735</name>
</gene>